<name>A0ABZ1B0K9_9ACTN</name>
<organism evidence="2 3">
    <name type="scientific">Blastococcus brunescens</name>
    <dbReference type="NCBI Taxonomy" id="1564165"/>
    <lineage>
        <taxon>Bacteria</taxon>
        <taxon>Bacillati</taxon>
        <taxon>Actinomycetota</taxon>
        <taxon>Actinomycetes</taxon>
        <taxon>Geodermatophilales</taxon>
        <taxon>Geodermatophilaceae</taxon>
        <taxon>Blastococcus</taxon>
    </lineage>
</organism>
<gene>
    <name evidence="2" type="primary">phaZ</name>
    <name evidence="2" type="ORF">U6N30_26420</name>
</gene>
<reference evidence="2 3" key="1">
    <citation type="submission" date="2023-12" db="EMBL/GenBank/DDBJ databases">
        <title>Blastococcus brunescens sp. nov., an actonobacterium isolated from sandstone collected in sahara desert.</title>
        <authorList>
            <person name="Gtari M."/>
            <person name="Ghodhbane F."/>
        </authorList>
    </citation>
    <scope>NUCLEOTIDE SEQUENCE [LARGE SCALE GENOMIC DNA]</scope>
    <source>
        <strain evidence="2 3">BMG 8361</strain>
    </source>
</reference>
<protein>
    <submittedName>
        <fullName evidence="2">Poly(3-hydroxyalkanoate) depolymerase</fullName>
    </submittedName>
</protein>
<keyword evidence="3" id="KW-1185">Reference proteome</keyword>
<sequence>MSVRHGTDAGVPALLLMNGIGASLEVLQPFVDALGPRRSVVRFDVPGVGGSPRPVVPYNLSTFSPVVTGMLGRLGFDDPVDVLGLSWGGGLAQHFAVQHRRRVRRLVLAATGTGSLMVPADPRVLAKMLTPRRHRDPEYARSIAGKIYGGTMREDPARAARVLHSASRLGPRRGYYYQLAASTGWSSLPFLRLIRQPTLIVAGNDDPIIPVVNARIMARLIPDAQLHVYDGGHIALVTEARELAPVIEEFLDG</sequence>
<dbReference type="Pfam" id="PF00561">
    <property type="entry name" value="Abhydrolase_1"/>
    <property type="match status" value="1"/>
</dbReference>
<dbReference type="InterPro" id="IPR050266">
    <property type="entry name" value="AB_hydrolase_sf"/>
</dbReference>
<accession>A0ABZ1B0K9</accession>
<dbReference type="InterPro" id="IPR029058">
    <property type="entry name" value="AB_hydrolase_fold"/>
</dbReference>
<dbReference type="PANTHER" id="PTHR43798:SF5">
    <property type="entry name" value="MONOACYLGLYCEROL LIPASE ABHD6"/>
    <property type="match status" value="1"/>
</dbReference>
<dbReference type="InterPro" id="IPR000073">
    <property type="entry name" value="AB_hydrolase_1"/>
</dbReference>
<dbReference type="Gene3D" id="3.40.50.1820">
    <property type="entry name" value="alpha/beta hydrolase"/>
    <property type="match status" value="1"/>
</dbReference>
<proteinExistence type="predicted"/>
<dbReference type="NCBIfam" id="TIGR02240">
    <property type="entry name" value="PHA_depoly_arom"/>
    <property type="match status" value="1"/>
</dbReference>
<dbReference type="PRINTS" id="PR00111">
    <property type="entry name" value="ABHYDROLASE"/>
</dbReference>
<dbReference type="EMBL" id="CP141261">
    <property type="protein sequence ID" value="WRL63263.1"/>
    <property type="molecule type" value="Genomic_DNA"/>
</dbReference>
<evidence type="ECO:0000313" key="3">
    <source>
        <dbReference type="Proteomes" id="UP001324287"/>
    </source>
</evidence>
<evidence type="ECO:0000313" key="2">
    <source>
        <dbReference type="EMBL" id="WRL63263.1"/>
    </source>
</evidence>
<dbReference type="Proteomes" id="UP001324287">
    <property type="component" value="Chromosome"/>
</dbReference>
<feature type="domain" description="AB hydrolase-1" evidence="1">
    <location>
        <begin position="12"/>
        <end position="239"/>
    </location>
</feature>
<dbReference type="InterPro" id="IPR011942">
    <property type="entry name" value="PHA_depoly_arom"/>
</dbReference>
<dbReference type="PANTHER" id="PTHR43798">
    <property type="entry name" value="MONOACYLGLYCEROL LIPASE"/>
    <property type="match status" value="1"/>
</dbReference>
<dbReference type="SUPFAM" id="SSF53474">
    <property type="entry name" value="alpha/beta-Hydrolases"/>
    <property type="match status" value="1"/>
</dbReference>
<evidence type="ECO:0000259" key="1">
    <source>
        <dbReference type="Pfam" id="PF00561"/>
    </source>
</evidence>
<dbReference type="RefSeq" id="WP_324274599.1">
    <property type="nucleotide sequence ID" value="NZ_CP141261.1"/>
</dbReference>